<feature type="transmembrane region" description="Helical" evidence="2">
    <location>
        <begin position="54"/>
        <end position="75"/>
    </location>
</feature>
<keyword evidence="2" id="KW-0472">Membrane</keyword>
<dbReference type="GO" id="GO:0004553">
    <property type="term" value="F:hydrolase activity, hydrolyzing O-glycosyl compounds"/>
    <property type="evidence" value="ECO:0007669"/>
    <property type="project" value="InterPro"/>
</dbReference>
<keyword evidence="2" id="KW-0812">Transmembrane</keyword>
<evidence type="ECO:0000259" key="3">
    <source>
        <dbReference type="PROSITE" id="PS51762"/>
    </source>
</evidence>
<dbReference type="InterPro" id="IPR000757">
    <property type="entry name" value="Beta-glucanase-like"/>
</dbReference>
<keyword evidence="2" id="KW-1133">Transmembrane helix</keyword>
<dbReference type="Pfam" id="PF00722">
    <property type="entry name" value="Glyco_hydro_16"/>
    <property type="match status" value="1"/>
</dbReference>
<sequence>MLMLASGATSFASLQDHKPETKTRKFTSTRLRGKYEKPWLEDSPYKTREKMERAILLLCTGIGVAIAIIICGTQWKTVVEVDYCLMLNDNFTIFNESVWSREVNTGGFGYGSFDWTTDDPQNSFVAKDGLHITPTLTLDSTNITAQELVNGYLVNTTADGTCTSPLEGSCVRLSNSTNGTIINPVRSARLTTAGKVAIKYGKVEIVAKMPAGDWLLPMLWLYPEQETYGVWPRSGEIDVALVRGNDPKYYSGGRDTVTSALHWGISANTDQSDRTTGAFVRRRYDLSQGFHTYGLEWTETKLFTWIDDENYKIEQTGWGKAYGGDMYQRSLQGLDVANMSAAGTLPVNIWSSTGRYNTPFDQPFHLIMNVAVGSSNGFFKDHKGGKPWVDNSTTAMKDFWVANSTWLPTWGKDADTHSMIVKSVKIWQEGKCGAKS</sequence>
<gene>
    <name evidence="4" type="ORF">L207DRAFT_517328</name>
</gene>
<evidence type="ECO:0000256" key="1">
    <source>
        <dbReference type="ARBA" id="ARBA00006865"/>
    </source>
</evidence>
<dbReference type="OrthoDB" id="4781at2759"/>
<feature type="non-terminal residue" evidence="4">
    <location>
        <position position="1"/>
    </location>
</feature>
<dbReference type="PANTHER" id="PTHR10963:SF55">
    <property type="entry name" value="GLYCOSIDE HYDROLASE FAMILY 16 PROTEIN"/>
    <property type="match status" value="1"/>
</dbReference>
<protein>
    <submittedName>
        <fullName evidence="4">Glycoside hydrolase family 16 protein</fullName>
    </submittedName>
</protein>
<feature type="domain" description="GH16" evidence="3">
    <location>
        <begin position="72"/>
        <end position="409"/>
    </location>
</feature>
<dbReference type="SUPFAM" id="SSF49899">
    <property type="entry name" value="Concanavalin A-like lectins/glucanases"/>
    <property type="match status" value="1"/>
</dbReference>
<evidence type="ECO:0000313" key="4">
    <source>
        <dbReference type="EMBL" id="PMD34102.1"/>
    </source>
</evidence>
<keyword evidence="5" id="KW-1185">Reference proteome</keyword>
<name>A0A2J6R6F2_HYAVF</name>
<dbReference type="PROSITE" id="PS51762">
    <property type="entry name" value="GH16_2"/>
    <property type="match status" value="1"/>
</dbReference>
<evidence type="ECO:0000313" key="5">
    <source>
        <dbReference type="Proteomes" id="UP000235786"/>
    </source>
</evidence>
<dbReference type="InterPro" id="IPR013320">
    <property type="entry name" value="ConA-like_dom_sf"/>
</dbReference>
<keyword evidence="4" id="KW-0378">Hydrolase</keyword>
<organism evidence="4 5">
    <name type="scientific">Hyaloscypha variabilis (strain UAMH 11265 / GT02V1 / F)</name>
    <name type="common">Meliniomyces variabilis</name>
    <dbReference type="NCBI Taxonomy" id="1149755"/>
    <lineage>
        <taxon>Eukaryota</taxon>
        <taxon>Fungi</taxon>
        <taxon>Dikarya</taxon>
        <taxon>Ascomycota</taxon>
        <taxon>Pezizomycotina</taxon>
        <taxon>Leotiomycetes</taxon>
        <taxon>Helotiales</taxon>
        <taxon>Hyaloscyphaceae</taxon>
        <taxon>Hyaloscypha</taxon>
        <taxon>Hyaloscypha variabilis</taxon>
    </lineage>
</organism>
<dbReference type="InterPro" id="IPR050546">
    <property type="entry name" value="Glycosyl_Hydrlase_16"/>
</dbReference>
<proteinExistence type="inferred from homology"/>
<reference evidence="4 5" key="1">
    <citation type="submission" date="2016-04" db="EMBL/GenBank/DDBJ databases">
        <title>A degradative enzymes factory behind the ericoid mycorrhizal symbiosis.</title>
        <authorList>
            <consortium name="DOE Joint Genome Institute"/>
            <person name="Martino E."/>
            <person name="Morin E."/>
            <person name="Grelet G."/>
            <person name="Kuo A."/>
            <person name="Kohler A."/>
            <person name="Daghino S."/>
            <person name="Barry K."/>
            <person name="Choi C."/>
            <person name="Cichocki N."/>
            <person name="Clum A."/>
            <person name="Copeland A."/>
            <person name="Hainaut M."/>
            <person name="Haridas S."/>
            <person name="Labutti K."/>
            <person name="Lindquist E."/>
            <person name="Lipzen A."/>
            <person name="Khouja H.-R."/>
            <person name="Murat C."/>
            <person name="Ohm R."/>
            <person name="Olson A."/>
            <person name="Spatafora J."/>
            <person name="Veneault-Fourrey C."/>
            <person name="Henrissat B."/>
            <person name="Grigoriev I."/>
            <person name="Martin F."/>
            <person name="Perotto S."/>
        </authorList>
    </citation>
    <scope>NUCLEOTIDE SEQUENCE [LARGE SCALE GENOMIC DNA]</scope>
    <source>
        <strain evidence="4 5">F</strain>
    </source>
</reference>
<dbReference type="AlphaFoldDB" id="A0A2J6R6F2"/>
<accession>A0A2J6R6F2</accession>
<dbReference type="PANTHER" id="PTHR10963">
    <property type="entry name" value="GLYCOSYL HYDROLASE-RELATED"/>
    <property type="match status" value="1"/>
</dbReference>
<comment type="similarity">
    <text evidence="1">Belongs to the glycosyl hydrolase 16 family.</text>
</comment>
<dbReference type="GO" id="GO:0005975">
    <property type="term" value="P:carbohydrate metabolic process"/>
    <property type="evidence" value="ECO:0007669"/>
    <property type="project" value="InterPro"/>
</dbReference>
<evidence type="ECO:0000256" key="2">
    <source>
        <dbReference type="SAM" id="Phobius"/>
    </source>
</evidence>
<dbReference type="Proteomes" id="UP000235786">
    <property type="component" value="Unassembled WGS sequence"/>
</dbReference>
<dbReference type="EMBL" id="KZ613954">
    <property type="protein sequence ID" value="PMD34102.1"/>
    <property type="molecule type" value="Genomic_DNA"/>
</dbReference>
<dbReference type="Gene3D" id="2.60.120.200">
    <property type="match status" value="1"/>
</dbReference>
<dbReference type="STRING" id="1149755.A0A2J6R6F2"/>